<evidence type="ECO:0000256" key="4">
    <source>
        <dbReference type="ARBA" id="ARBA00023136"/>
    </source>
</evidence>
<dbReference type="EMBL" id="JACYTQ010000008">
    <property type="protein sequence ID" value="MBD8490835.1"/>
    <property type="molecule type" value="Genomic_DNA"/>
</dbReference>
<reference evidence="8 9" key="1">
    <citation type="submission" date="2020-09" db="EMBL/GenBank/DDBJ databases">
        <title>Echinicola sp. CAU 1574 isolated from sand of Sido Beach.</title>
        <authorList>
            <person name="Kim W."/>
        </authorList>
    </citation>
    <scope>NUCLEOTIDE SEQUENCE [LARGE SCALE GENOMIC DNA]</scope>
    <source>
        <strain evidence="8 9">CAU 1574</strain>
    </source>
</reference>
<keyword evidence="4" id="KW-0472">Membrane</keyword>
<dbReference type="SUPFAM" id="SSF48452">
    <property type="entry name" value="TPR-like"/>
    <property type="match status" value="1"/>
</dbReference>
<accession>A0ABR9ASF3</accession>
<protein>
    <submittedName>
        <fullName evidence="8">RagB/SusD family nutrient uptake outer membrane protein</fullName>
    </submittedName>
</protein>
<dbReference type="InterPro" id="IPR033985">
    <property type="entry name" value="SusD-like_N"/>
</dbReference>
<proteinExistence type="inferred from homology"/>
<evidence type="ECO:0000313" key="9">
    <source>
        <dbReference type="Proteomes" id="UP000647133"/>
    </source>
</evidence>
<organism evidence="8 9">
    <name type="scientific">Echinicola arenosa</name>
    <dbReference type="NCBI Taxonomy" id="2774144"/>
    <lineage>
        <taxon>Bacteria</taxon>
        <taxon>Pseudomonadati</taxon>
        <taxon>Bacteroidota</taxon>
        <taxon>Cytophagia</taxon>
        <taxon>Cytophagales</taxon>
        <taxon>Cyclobacteriaceae</taxon>
        <taxon>Echinicola</taxon>
    </lineage>
</organism>
<evidence type="ECO:0000256" key="1">
    <source>
        <dbReference type="ARBA" id="ARBA00004442"/>
    </source>
</evidence>
<feature type="domain" description="RagB/SusD" evidence="6">
    <location>
        <begin position="326"/>
        <end position="543"/>
    </location>
</feature>
<comment type="subcellular location">
    <subcellularLocation>
        <location evidence="1">Cell outer membrane</location>
    </subcellularLocation>
</comment>
<name>A0ABR9ASF3_9BACT</name>
<dbReference type="Pfam" id="PF14322">
    <property type="entry name" value="SusD-like_3"/>
    <property type="match status" value="1"/>
</dbReference>
<evidence type="ECO:0000256" key="2">
    <source>
        <dbReference type="ARBA" id="ARBA00006275"/>
    </source>
</evidence>
<keyword evidence="3" id="KW-0732">Signal</keyword>
<evidence type="ECO:0000259" key="6">
    <source>
        <dbReference type="Pfam" id="PF07980"/>
    </source>
</evidence>
<keyword evidence="9" id="KW-1185">Reference proteome</keyword>
<evidence type="ECO:0000313" key="8">
    <source>
        <dbReference type="EMBL" id="MBD8490835.1"/>
    </source>
</evidence>
<evidence type="ECO:0000256" key="5">
    <source>
        <dbReference type="ARBA" id="ARBA00023237"/>
    </source>
</evidence>
<comment type="similarity">
    <text evidence="2">Belongs to the SusD family.</text>
</comment>
<keyword evidence="5" id="KW-0998">Cell outer membrane</keyword>
<dbReference type="Proteomes" id="UP000647133">
    <property type="component" value="Unassembled WGS sequence"/>
</dbReference>
<dbReference type="Pfam" id="PF07980">
    <property type="entry name" value="SusD_RagB"/>
    <property type="match status" value="1"/>
</dbReference>
<feature type="domain" description="SusD-like N-terminal" evidence="7">
    <location>
        <begin position="97"/>
        <end position="222"/>
    </location>
</feature>
<sequence>MKKYIKYSKVLLGTAGLLVLLWGCGDEFLDRPPLDAIVDANFYQNDEQVLAGTAPLYNIVWFSYNDKASHGIGDARGGILTTGSYQLENVRFNTTGETPENGASWRAFYNVVGQSNTLINNIRTFSGENVTDRIRNHGIAEGRFMRGLAYAYLVQNWGPVPIITNNTTLLQDTTIARNTVESVWEFIIKDFRFAAENLPETSVQEGRLNKWSAEGMLAKMYLTRAGVSGSRDQNDLDSAAYFAKRVIDNSGAELMDNYEDLFKTANNNNAETLAALQWTYNAPNLNAWGAQNSVQAFLAFGSEITGFGDGWGGDIGGSKWMLELYDDWVFDERRKATFMFPGDHYNYITQVPAGGSPQELRVPSPNDDGGRSYGNRAWVKKYVVGRPEDNDGKVVQQGTEINTYILRLSDVYLVYAEAILDSNPGEALTYYNMVRERAGVPTKTSVTWEDIFFERIVEFAMEGQAWYEFTRLHYYNPQLAYQMLSGQDRGTFRIYPDQIPDPNMWEIEIPDSDTSPRFFDVNGSNFNLPIPSVELSKAPNLRKPPVPYDFSGQE</sequence>
<dbReference type="InterPro" id="IPR011990">
    <property type="entry name" value="TPR-like_helical_dom_sf"/>
</dbReference>
<evidence type="ECO:0000259" key="7">
    <source>
        <dbReference type="Pfam" id="PF14322"/>
    </source>
</evidence>
<evidence type="ECO:0000256" key="3">
    <source>
        <dbReference type="ARBA" id="ARBA00022729"/>
    </source>
</evidence>
<dbReference type="RefSeq" id="WP_192011703.1">
    <property type="nucleotide sequence ID" value="NZ_JACYTQ010000008.1"/>
</dbReference>
<dbReference type="Gene3D" id="1.25.40.390">
    <property type="match status" value="1"/>
</dbReference>
<comment type="caution">
    <text evidence="8">The sequence shown here is derived from an EMBL/GenBank/DDBJ whole genome shotgun (WGS) entry which is preliminary data.</text>
</comment>
<gene>
    <name evidence="8" type="ORF">IFO69_18935</name>
</gene>
<dbReference type="InterPro" id="IPR012944">
    <property type="entry name" value="SusD_RagB_dom"/>
</dbReference>